<feature type="domain" description="DNA-directed RNA polymerase subunit 2 hybrid-binding" evidence="11">
    <location>
        <begin position="588"/>
        <end position="843"/>
    </location>
</feature>
<evidence type="ECO:0000256" key="1">
    <source>
        <dbReference type="ARBA" id="ARBA00004026"/>
    </source>
</evidence>
<evidence type="ECO:0000256" key="3">
    <source>
        <dbReference type="ARBA" id="ARBA00022478"/>
    </source>
</evidence>
<dbReference type="InterPro" id="IPR014724">
    <property type="entry name" value="RNA_pol_RPB2_OB-fold"/>
</dbReference>
<keyword evidence="4 10" id="KW-0808">Transferase</keyword>
<evidence type="ECO:0000259" key="12">
    <source>
        <dbReference type="Pfam" id="PF04560"/>
    </source>
</evidence>
<evidence type="ECO:0000259" key="14">
    <source>
        <dbReference type="Pfam" id="PF04565"/>
    </source>
</evidence>
<dbReference type="InterPro" id="IPR015712">
    <property type="entry name" value="DNA-dir_RNA_pol_su2"/>
</dbReference>
<name>A0A1Y5I8J1_OSTTA</name>
<dbReference type="Gene3D" id="3.90.1800.10">
    <property type="entry name" value="RNA polymerase alpha subunit dimerisation domain"/>
    <property type="match status" value="1"/>
</dbReference>
<evidence type="ECO:0000313" key="15">
    <source>
        <dbReference type="EMBL" id="OUS44403.1"/>
    </source>
</evidence>
<dbReference type="InterPro" id="IPR007121">
    <property type="entry name" value="RNA_pol_bsu_CS"/>
</dbReference>
<keyword evidence="3 10" id="KW-0240">DNA-directed RNA polymerase</keyword>
<dbReference type="GO" id="GO:0032549">
    <property type="term" value="F:ribonucleoside binding"/>
    <property type="evidence" value="ECO:0007669"/>
    <property type="project" value="InterPro"/>
</dbReference>
<evidence type="ECO:0000259" key="13">
    <source>
        <dbReference type="Pfam" id="PF04561"/>
    </source>
</evidence>
<dbReference type="Gene3D" id="2.30.150.10">
    <property type="entry name" value="DNA-directed RNA polymerase, beta subunit, external 1 domain"/>
    <property type="match status" value="1"/>
</dbReference>
<dbReference type="EC" id="2.7.7.6" evidence="10"/>
<evidence type="ECO:0000256" key="2">
    <source>
        <dbReference type="ARBA" id="ARBA00006835"/>
    </source>
</evidence>
<dbReference type="Proteomes" id="UP000195557">
    <property type="component" value="Unassembled WGS sequence"/>
</dbReference>
<dbReference type="Pfam" id="PF04561">
    <property type="entry name" value="RNA_pol_Rpb2_2"/>
    <property type="match status" value="1"/>
</dbReference>
<feature type="domain" description="RNA polymerase Rpb2" evidence="13">
    <location>
        <begin position="80"/>
        <end position="236"/>
    </location>
</feature>
<evidence type="ECO:0000256" key="7">
    <source>
        <dbReference type="ARBA" id="ARBA00026088"/>
    </source>
</evidence>
<evidence type="ECO:0000256" key="4">
    <source>
        <dbReference type="ARBA" id="ARBA00022679"/>
    </source>
</evidence>
<evidence type="ECO:0000256" key="10">
    <source>
        <dbReference type="RuleBase" id="RU363031"/>
    </source>
</evidence>
<feature type="domain" description="RNA polymerase Rpb2" evidence="14">
    <location>
        <begin position="303"/>
        <end position="358"/>
    </location>
</feature>
<dbReference type="HAMAP" id="MF_01321">
    <property type="entry name" value="RNApol_bact_RpoB"/>
    <property type="match status" value="1"/>
</dbReference>
<comment type="similarity">
    <text evidence="2 9">Belongs to the RNA polymerase beta chain family.</text>
</comment>
<dbReference type="Gene3D" id="2.40.270.10">
    <property type="entry name" value="DNA-directed RNA polymerase, subunit 2, domain 6"/>
    <property type="match status" value="2"/>
</dbReference>
<dbReference type="InterPro" id="IPR037033">
    <property type="entry name" value="DNA-dir_RNAP_su2_hyb_sf"/>
</dbReference>
<dbReference type="GO" id="GO:0006351">
    <property type="term" value="P:DNA-templated transcription"/>
    <property type="evidence" value="ECO:0007669"/>
    <property type="project" value="InterPro"/>
</dbReference>
<dbReference type="AlphaFoldDB" id="A0A1Y5I8J1"/>
<proteinExistence type="inferred from homology"/>
<evidence type="ECO:0000259" key="11">
    <source>
        <dbReference type="Pfam" id="PF00562"/>
    </source>
</evidence>
<reference evidence="15" key="1">
    <citation type="submission" date="2017-04" db="EMBL/GenBank/DDBJ databases">
        <title>Population genomics of picophytoplankton unveils novel chromosome hypervariability.</title>
        <authorList>
            <consortium name="DOE Joint Genome Institute"/>
            <person name="Blanc-Mathieu R."/>
            <person name="Krasovec M."/>
            <person name="Hebrard M."/>
            <person name="Yau S."/>
            <person name="Desgranges E."/>
            <person name="Martin J."/>
            <person name="Schackwitz W."/>
            <person name="Kuo A."/>
            <person name="Salin G."/>
            <person name="Donnadieu C."/>
            <person name="Desdevises Y."/>
            <person name="Sanchez-Ferandin S."/>
            <person name="Moreau H."/>
            <person name="Rivals E."/>
            <person name="Grigoriev I.V."/>
            <person name="Grimsley N."/>
            <person name="Eyre-Walker A."/>
            <person name="Piganeau G."/>
        </authorList>
    </citation>
    <scope>NUCLEOTIDE SEQUENCE [LARGE SCALE GENOMIC DNA]</scope>
    <source>
        <strain evidence="15">RCC 1115</strain>
    </source>
</reference>
<dbReference type="Pfam" id="PF04560">
    <property type="entry name" value="RNA_pol_Rpb2_7"/>
    <property type="match status" value="1"/>
</dbReference>
<sequence>MTLFRQNSALPNFLDSQQTGIREELDFFSPIVVAFCDLPLMTEHGTFILNGSPRVIVHQIVRCPGVYLKPQFDKQGNPYGSWLRFETDKKGVVFAHIDNLRKVPVTVFLQALGFSMDTIVGALKYPEALDPTLKEVDWKLTTDEAILLLMSRLFPNRPATVLRGRKFLFNQFFNPRRYSLSDVGRKRVNQKFRMRSKTKHLTLTPQDALAALDYLLRCENGETEFLDDIDHLKNRRARLAGELIQTQFRLGLNRLERVIYNRISDENILRKTPGALGSLNSLIRTQVLASVFQEFFGSNQLSQFMDQTNPLAEITHKRRLSSLGPGGLNRDRAGLIVRGIHPSYYGRICPIETPEESNTPDRNGFFLLSAFYEEDTVVAQGDVDLSNFRIPTRNKSQFTENTVQEINFLGLCPIQFMSIATSLIPFLEHDDANRALMGSNMQRQAVSLLRSERPFVGTGLEAHVTRDIGATIVAKQNSYISYVDAQRIDYFTPVIGDTNLIDYQNLTAEDVFASNQFKHNTIWLTSYQRSNQDTCLNHKPLVEANTWVEAGDCLADNAATAKGELALGRNILIGYMPWEGYNFEDAVLIGTWVEAGDVLVGKISPQPDSDNDPESRLLRAIFGGVARNTKTTSYCLSSGVSGRILDVRCEFKRQTKNIEESIESTGSVYVYLVEKRRLQVGDKVAGRHGNKGIVSNILPRVDMPYLQSGKALDMVLNPLGVPSRMNVGQIFECLLGLAANTLKQNFKVLPFDEMHGAEVSRGFVYHYLYKSRLLTQQKWLFKPNSPGKSIVFDGRTGLNFDQPVTVGYPYILKLVHLVDDKIHARSTGPYSLVTQQPLGGRSKKGGQRLGEMEVWALEGFGAAYVLQELLTIKSDDMIGRNRAFMSMIRGTLLPKSGIPESFKVLVSELRGLCLDMSIARINF</sequence>
<dbReference type="InterPro" id="IPR010243">
    <property type="entry name" value="RNA_pol_bsu_bac"/>
</dbReference>
<dbReference type="CDD" id="cd00653">
    <property type="entry name" value="RNA_pol_B_RPB2"/>
    <property type="match status" value="1"/>
</dbReference>
<dbReference type="Gene3D" id="3.90.1110.10">
    <property type="entry name" value="RNA polymerase Rpb2, domain 2"/>
    <property type="match status" value="1"/>
</dbReference>
<evidence type="ECO:0000256" key="5">
    <source>
        <dbReference type="ARBA" id="ARBA00022695"/>
    </source>
</evidence>
<dbReference type="InterPro" id="IPR007642">
    <property type="entry name" value="RNA_pol_Rpb2_2"/>
</dbReference>
<dbReference type="PANTHER" id="PTHR20856">
    <property type="entry name" value="DNA-DIRECTED RNA POLYMERASE I SUBUNIT 2"/>
    <property type="match status" value="1"/>
</dbReference>
<accession>A0A1Y5I8J1</accession>
<dbReference type="GO" id="GO:0000428">
    <property type="term" value="C:DNA-directed RNA polymerase complex"/>
    <property type="evidence" value="ECO:0007669"/>
    <property type="project" value="UniProtKB-KW"/>
</dbReference>
<dbReference type="InterPro" id="IPR042107">
    <property type="entry name" value="DNA-dir_RNA_pol_bsu_ext_1_sf"/>
</dbReference>
<dbReference type="Gene3D" id="2.40.50.150">
    <property type="match status" value="1"/>
</dbReference>
<dbReference type="InterPro" id="IPR037034">
    <property type="entry name" value="RNA_pol_Rpb2_2_sf"/>
</dbReference>
<evidence type="ECO:0000256" key="6">
    <source>
        <dbReference type="ARBA" id="ARBA00023163"/>
    </source>
</evidence>
<dbReference type="InterPro" id="IPR007120">
    <property type="entry name" value="DNA-dir_RNAP_su2_dom"/>
</dbReference>
<dbReference type="InterPro" id="IPR007641">
    <property type="entry name" value="RNA_pol_Rpb2_7"/>
</dbReference>
<protein>
    <recommendedName>
        <fullName evidence="10">DNA-directed RNA polymerase subunit beta</fullName>
        <ecNumber evidence="10">2.7.7.6</ecNumber>
    </recommendedName>
</protein>
<dbReference type="EMBL" id="KZ155822">
    <property type="protein sequence ID" value="OUS44403.1"/>
    <property type="molecule type" value="Genomic_DNA"/>
</dbReference>
<keyword evidence="5 10" id="KW-0548">Nucleotidyltransferase</keyword>
<dbReference type="Gene3D" id="3.90.1100.10">
    <property type="match status" value="2"/>
</dbReference>
<evidence type="ECO:0000256" key="8">
    <source>
        <dbReference type="ARBA" id="ARBA00048552"/>
    </source>
</evidence>
<dbReference type="Pfam" id="PF00562">
    <property type="entry name" value="RNA_pol_Rpb2_6"/>
    <property type="match status" value="1"/>
</dbReference>
<dbReference type="GO" id="GO:0003677">
    <property type="term" value="F:DNA binding"/>
    <property type="evidence" value="ECO:0007669"/>
    <property type="project" value="InterPro"/>
</dbReference>
<gene>
    <name evidence="15" type="ORF">BE221DRAFT_208606</name>
</gene>
<dbReference type="GO" id="GO:0003899">
    <property type="term" value="F:DNA-directed RNA polymerase activity"/>
    <property type="evidence" value="ECO:0007669"/>
    <property type="project" value="UniProtKB-EC"/>
</dbReference>
<keyword evidence="6 10" id="KW-0804">Transcription</keyword>
<dbReference type="PROSITE" id="PS01166">
    <property type="entry name" value="RNA_POL_BETA"/>
    <property type="match status" value="1"/>
</dbReference>
<comment type="function">
    <text evidence="1 10">DNA-dependent RNA polymerase catalyzes the transcription of DNA into RNA using the four ribonucleoside triphosphates as substrates.</text>
</comment>
<dbReference type="InterPro" id="IPR007645">
    <property type="entry name" value="RNA_pol_Rpb2_3"/>
</dbReference>
<dbReference type="Gene3D" id="2.40.50.100">
    <property type="match status" value="1"/>
</dbReference>
<dbReference type="Pfam" id="PF04565">
    <property type="entry name" value="RNA_pol_Rpb2_3"/>
    <property type="match status" value="1"/>
</dbReference>
<evidence type="ECO:0000256" key="9">
    <source>
        <dbReference type="RuleBase" id="RU000434"/>
    </source>
</evidence>
<comment type="catalytic activity">
    <reaction evidence="8 10">
        <text>RNA(n) + a ribonucleoside 5'-triphosphate = RNA(n+1) + diphosphate</text>
        <dbReference type="Rhea" id="RHEA:21248"/>
        <dbReference type="Rhea" id="RHEA-COMP:14527"/>
        <dbReference type="Rhea" id="RHEA-COMP:17342"/>
        <dbReference type="ChEBI" id="CHEBI:33019"/>
        <dbReference type="ChEBI" id="CHEBI:61557"/>
        <dbReference type="ChEBI" id="CHEBI:140395"/>
        <dbReference type="EC" id="2.7.7.6"/>
    </reaction>
</comment>
<dbReference type="SUPFAM" id="SSF64484">
    <property type="entry name" value="beta and beta-prime subunits of DNA dependent RNA-polymerase"/>
    <property type="match status" value="1"/>
</dbReference>
<feature type="domain" description="RNA polymerase Rpb2" evidence="12">
    <location>
        <begin position="845"/>
        <end position="918"/>
    </location>
</feature>
<comment type="subunit">
    <text evidence="7">In plastids the minimal PEP RNA polymerase catalytic core is composed of four subunits: alpha, beta, beta', and beta''. When a (nuclear-encoded) sigma factor is associated with the core the holoenzyme is formed, which can initiate transcription.</text>
</comment>
<organism evidence="15">
    <name type="scientific">Ostreococcus tauri</name>
    <name type="common">Marine green alga</name>
    <dbReference type="NCBI Taxonomy" id="70448"/>
    <lineage>
        <taxon>Eukaryota</taxon>
        <taxon>Viridiplantae</taxon>
        <taxon>Chlorophyta</taxon>
        <taxon>Mamiellophyceae</taxon>
        <taxon>Mamiellales</taxon>
        <taxon>Bathycoccaceae</taxon>
        <taxon>Ostreococcus</taxon>
    </lineage>
</organism>